<feature type="transmembrane region" description="Helical" evidence="1">
    <location>
        <begin position="12"/>
        <end position="29"/>
    </location>
</feature>
<keyword evidence="1" id="KW-0472">Membrane</keyword>
<evidence type="ECO:0000313" key="4">
    <source>
        <dbReference type="EMBL" id="CAB5238560.1"/>
    </source>
</evidence>
<dbReference type="EMBL" id="LR798461">
    <property type="protein sequence ID" value="CAB5238560.1"/>
    <property type="molecule type" value="Genomic_DNA"/>
</dbReference>
<protein>
    <submittedName>
        <fullName evidence="3">Uncharacterized protein</fullName>
    </submittedName>
</protein>
<keyword evidence="1" id="KW-0812">Transmembrane</keyword>
<evidence type="ECO:0000256" key="1">
    <source>
        <dbReference type="SAM" id="Phobius"/>
    </source>
</evidence>
<accession>A0A6J5S3C3</accession>
<name>A0A6J5S3C3_9CAUD</name>
<evidence type="ECO:0000313" key="2">
    <source>
        <dbReference type="EMBL" id="CAB4172199.1"/>
    </source>
</evidence>
<dbReference type="EMBL" id="LR797289">
    <property type="protein sequence ID" value="CAB4199744.1"/>
    <property type="molecule type" value="Genomic_DNA"/>
</dbReference>
<gene>
    <name evidence="3" type="ORF">UFOVP1354_6</name>
    <name evidence="4" type="ORF">UFOVP1547_49</name>
    <name evidence="2" type="ORF">UFOVP930_60</name>
</gene>
<keyword evidence="1" id="KW-1133">Transmembrane helix</keyword>
<sequence>MNPFFYEPRRAASAIIFAAFAILACFYLTSCSAIKYRAGVTYHGATVDYDGKAIVIGIDGDRLEKDIRGFAK</sequence>
<organism evidence="3">
    <name type="scientific">uncultured Caudovirales phage</name>
    <dbReference type="NCBI Taxonomy" id="2100421"/>
    <lineage>
        <taxon>Viruses</taxon>
        <taxon>Duplodnaviria</taxon>
        <taxon>Heunggongvirae</taxon>
        <taxon>Uroviricota</taxon>
        <taxon>Caudoviricetes</taxon>
        <taxon>Peduoviridae</taxon>
        <taxon>Maltschvirus</taxon>
        <taxon>Maltschvirus maltsch</taxon>
    </lineage>
</organism>
<dbReference type="EMBL" id="LR796873">
    <property type="protein sequence ID" value="CAB4172199.1"/>
    <property type="molecule type" value="Genomic_DNA"/>
</dbReference>
<proteinExistence type="predicted"/>
<reference evidence="3" key="1">
    <citation type="submission" date="2020-05" db="EMBL/GenBank/DDBJ databases">
        <authorList>
            <person name="Chiriac C."/>
            <person name="Salcher M."/>
            <person name="Ghai R."/>
            <person name="Kavagutti S V."/>
        </authorList>
    </citation>
    <scope>NUCLEOTIDE SEQUENCE</scope>
</reference>
<evidence type="ECO:0000313" key="3">
    <source>
        <dbReference type="EMBL" id="CAB4199744.1"/>
    </source>
</evidence>